<feature type="domain" description="Polysaccharide export protein N-terminal" evidence="15">
    <location>
        <begin position="80"/>
        <end position="170"/>
    </location>
</feature>
<evidence type="ECO:0000256" key="14">
    <source>
        <dbReference type="ARBA" id="ARBA00023288"/>
    </source>
</evidence>
<evidence type="ECO:0000256" key="1">
    <source>
        <dbReference type="ARBA" id="ARBA00004571"/>
    </source>
</evidence>
<keyword evidence="4" id="KW-1134">Transmembrane beta strand</keyword>
<gene>
    <name evidence="18" type="ORF">RZS28_12865</name>
</gene>
<dbReference type="Proteomes" id="UP001626536">
    <property type="component" value="Chromosome"/>
</dbReference>
<evidence type="ECO:0000256" key="11">
    <source>
        <dbReference type="ARBA" id="ARBA00023136"/>
    </source>
</evidence>
<evidence type="ECO:0000256" key="10">
    <source>
        <dbReference type="ARBA" id="ARBA00023114"/>
    </source>
</evidence>
<keyword evidence="12" id="KW-0564">Palmitate</keyword>
<protein>
    <submittedName>
        <fullName evidence="18">Polysaccharide biosynthesis/export family protein</fullName>
    </submittedName>
</protein>
<evidence type="ECO:0000256" key="4">
    <source>
        <dbReference type="ARBA" id="ARBA00022452"/>
    </source>
</evidence>
<reference evidence="18 19" key="1">
    <citation type="submission" date="2023-10" db="EMBL/GenBank/DDBJ databases">
        <title>Novel methanotroph of the genus Methylocapsa from a subarctic wetland.</title>
        <authorList>
            <person name="Belova S.E."/>
            <person name="Oshkin I.Y."/>
            <person name="Miroshnikov K."/>
            <person name="Dedysh S.N."/>
        </authorList>
    </citation>
    <scope>NUCLEOTIDE SEQUENCE [LARGE SCALE GENOMIC DNA]</scope>
    <source>
        <strain evidence="18 19">RX1</strain>
    </source>
</reference>
<keyword evidence="13" id="KW-0998">Cell outer membrane</keyword>
<keyword evidence="7" id="KW-0732">Signal</keyword>
<evidence type="ECO:0000256" key="9">
    <source>
        <dbReference type="ARBA" id="ARBA00023065"/>
    </source>
</evidence>
<accession>A0ABZ0HN23</accession>
<proteinExistence type="inferred from homology"/>
<dbReference type="Pfam" id="PF10531">
    <property type="entry name" value="SLBB"/>
    <property type="match status" value="1"/>
</dbReference>
<dbReference type="RefSeq" id="WP_407338140.1">
    <property type="nucleotide sequence ID" value="NZ_CP136862.1"/>
</dbReference>
<comment type="similarity">
    <text evidence="2">Belongs to the BexD/CtrA/VexA family.</text>
</comment>
<evidence type="ECO:0000259" key="16">
    <source>
        <dbReference type="Pfam" id="PF10531"/>
    </source>
</evidence>
<evidence type="ECO:0000256" key="8">
    <source>
        <dbReference type="ARBA" id="ARBA00023047"/>
    </source>
</evidence>
<keyword evidence="14" id="KW-0449">Lipoprotein</keyword>
<evidence type="ECO:0000259" key="15">
    <source>
        <dbReference type="Pfam" id="PF02563"/>
    </source>
</evidence>
<dbReference type="PANTHER" id="PTHR33619">
    <property type="entry name" value="POLYSACCHARIDE EXPORT PROTEIN GFCE-RELATED"/>
    <property type="match status" value="1"/>
</dbReference>
<dbReference type="PROSITE" id="PS51257">
    <property type="entry name" value="PROKAR_LIPOPROTEIN"/>
    <property type="match status" value="1"/>
</dbReference>
<dbReference type="Pfam" id="PF22461">
    <property type="entry name" value="SLBB_2"/>
    <property type="match status" value="1"/>
</dbReference>
<keyword evidence="9" id="KW-0406">Ion transport</keyword>
<dbReference type="InterPro" id="IPR003715">
    <property type="entry name" value="Poly_export_N"/>
</dbReference>
<evidence type="ECO:0000256" key="5">
    <source>
        <dbReference type="ARBA" id="ARBA00022597"/>
    </source>
</evidence>
<dbReference type="InterPro" id="IPR049712">
    <property type="entry name" value="Poly_export"/>
</dbReference>
<dbReference type="Gene3D" id="3.10.560.10">
    <property type="entry name" value="Outer membrane lipoprotein wza domain like"/>
    <property type="match status" value="2"/>
</dbReference>
<dbReference type="InterPro" id="IPR054765">
    <property type="entry name" value="SLBB_dom"/>
</dbReference>
<dbReference type="PANTHER" id="PTHR33619:SF3">
    <property type="entry name" value="POLYSACCHARIDE EXPORT PROTEIN GFCE-RELATED"/>
    <property type="match status" value="1"/>
</dbReference>
<dbReference type="Gene3D" id="3.30.1950.10">
    <property type="entry name" value="wza like domain"/>
    <property type="match status" value="1"/>
</dbReference>
<keyword evidence="3" id="KW-0813">Transport</keyword>
<evidence type="ECO:0000256" key="6">
    <source>
        <dbReference type="ARBA" id="ARBA00022692"/>
    </source>
</evidence>
<feature type="domain" description="Soluble ligand binding" evidence="16">
    <location>
        <begin position="287"/>
        <end position="313"/>
    </location>
</feature>
<dbReference type="Pfam" id="PF02563">
    <property type="entry name" value="Poly_export"/>
    <property type="match status" value="1"/>
</dbReference>
<evidence type="ECO:0000256" key="3">
    <source>
        <dbReference type="ARBA" id="ARBA00022448"/>
    </source>
</evidence>
<evidence type="ECO:0000313" key="18">
    <source>
        <dbReference type="EMBL" id="WOJ88702.1"/>
    </source>
</evidence>
<evidence type="ECO:0000256" key="2">
    <source>
        <dbReference type="ARBA" id="ARBA00009450"/>
    </source>
</evidence>
<keyword evidence="10" id="KW-0626">Porin</keyword>
<feature type="domain" description="SLBB" evidence="17">
    <location>
        <begin position="177"/>
        <end position="254"/>
    </location>
</feature>
<evidence type="ECO:0000259" key="17">
    <source>
        <dbReference type="Pfam" id="PF22461"/>
    </source>
</evidence>
<evidence type="ECO:0000256" key="13">
    <source>
        <dbReference type="ARBA" id="ARBA00023237"/>
    </source>
</evidence>
<name>A0ABZ0HN23_9HYPH</name>
<keyword evidence="6" id="KW-0812">Transmembrane</keyword>
<organism evidence="18 19">
    <name type="scientific">Methylocapsa polymorpha</name>
    <dbReference type="NCBI Taxonomy" id="3080828"/>
    <lineage>
        <taxon>Bacteria</taxon>
        <taxon>Pseudomonadati</taxon>
        <taxon>Pseudomonadota</taxon>
        <taxon>Alphaproteobacteria</taxon>
        <taxon>Hyphomicrobiales</taxon>
        <taxon>Beijerinckiaceae</taxon>
        <taxon>Methylocapsa</taxon>
    </lineage>
</organism>
<keyword evidence="11" id="KW-0472">Membrane</keyword>
<sequence>MLSFRSGWISLFGASLFGASLLALGGCSFFPVAGPTSTEIESGTSSILPYALIKLSPQAVDILAAYEPKGLAGAFTDRKPASNIKFGIGDIISVTIFEAAAGGLYIPLEAGVRPGNFVQLPDQPVDNDGNITIPFAGSIKTAGRNNIQVQNDIVERIKNRAIEPQVVVTLSQQRTSLISVVGDVNTPLRFAVPATGAGDRVLDAITRAGGIKGNGYSTWVVLERDKRRATVPFENLVMNASNNIYIQPGDRIYVYTEQQTFMAFGANGGAPIAFGQGQFNFDAWRINLAQAVAKAGGLTDTQADPAAIFLYRREPREVAALLGADLSQFRDELIPVIFWINFRDPAGYFLATRMEMRNQDIIFIANAGSYDSTKVLNYANLIAATAGLTAASVTEGATARAALQGRTLVGPTASSTTYSTGGTVAVTTTHP</sequence>
<keyword evidence="8" id="KW-0625">Polysaccharide transport</keyword>
<keyword evidence="19" id="KW-1185">Reference proteome</keyword>
<dbReference type="EMBL" id="CP136862">
    <property type="protein sequence ID" value="WOJ88702.1"/>
    <property type="molecule type" value="Genomic_DNA"/>
</dbReference>
<dbReference type="InterPro" id="IPR019554">
    <property type="entry name" value="Soluble_ligand-bd"/>
</dbReference>
<evidence type="ECO:0000256" key="7">
    <source>
        <dbReference type="ARBA" id="ARBA00022729"/>
    </source>
</evidence>
<comment type="subcellular location">
    <subcellularLocation>
        <location evidence="1">Cell outer membrane</location>
        <topology evidence="1">Multi-pass membrane protein</topology>
    </subcellularLocation>
</comment>
<evidence type="ECO:0000313" key="19">
    <source>
        <dbReference type="Proteomes" id="UP001626536"/>
    </source>
</evidence>
<evidence type="ECO:0000256" key="12">
    <source>
        <dbReference type="ARBA" id="ARBA00023139"/>
    </source>
</evidence>
<keyword evidence="5" id="KW-0762">Sugar transport</keyword>